<dbReference type="GO" id="GO:0003700">
    <property type="term" value="F:DNA-binding transcription factor activity"/>
    <property type="evidence" value="ECO:0007669"/>
    <property type="project" value="InterPro"/>
</dbReference>
<evidence type="ECO:0000256" key="4">
    <source>
        <dbReference type="ARBA" id="ARBA00023163"/>
    </source>
</evidence>
<dbReference type="AlphaFoldDB" id="A0A1U9Z4N5"/>
<evidence type="ECO:0000313" key="7">
    <source>
        <dbReference type="Proteomes" id="UP000191135"/>
    </source>
</evidence>
<protein>
    <submittedName>
        <fullName evidence="6">Gcv operon activator</fullName>
    </submittedName>
</protein>
<keyword evidence="4" id="KW-0804">Transcription</keyword>
<dbReference type="PANTHER" id="PTHR30537:SF74">
    <property type="entry name" value="HTH-TYPE TRANSCRIPTIONAL REGULATOR TRPI"/>
    <property type="match status" value="1"/>
</dbReference>
<dbReference type="InterPro" id="IPR058163">
    <property type="entry name" value="LysR-type_TF_proteobact-type"/>
</dbReference>
<name>A0A1U9Z4N5_9HYPH</name>
<evidence type="ECO:0000256" key="2">
    <source>
        <dbReference type="ARBA" id="ARBA00023015"/>
    </source>
</evidence>
<gene>
    <name evidence="6" type="primary">gcvA_3</name>
    <name evidence="6" type="ORF">Mame_03252</name>
</gene>
<dbReference type="KEGG" id="mmed:Mame_03252"/>
<reference evidence="6 7" key="1">
    <citation type="submission" date="2017-03" db="EMBL/GenBank/DDBJ databases">
        <title>Foreign affairs: Plasmid Transfer between Roseobacters and Rhizobia.</title>
        <authorList>
            <person name="Bartling P."/>
            <person name="Bunk B."/>
            <person name="Overmann J."/>
            <person name="Brinkmann H."/>
            <person name="Petersen J."/>
        </authorList>
    </citation>
    <scope>NUCLEOTIDE SEQUENCE [LARGE SCALE GENOMIC DNA]</scope>
    <source>
        <strain evidence="6 7">MACL11</strain>
    </source>
</reference>
<dbReference type="SUPFAM" id="SSF46785">
    <property type="entry name" value="Winged helix' DNA-binding domain"/>
    <property type="match status" value="1"/>
</dbReference>
<evidence type="ECO:0000313" key="6">
    <source>
        <dbReference type="EMBL" id="AQZ52562.1"/>
    </source>
</evidence>
<proteinExistence type="inferred from homology"/>
<keyword evidence="2" id="KW-0805">Transcription regulation</keyword>
<dbReference type="EMBL" id="CP020330">
    <property type="protein sequence ID" value="AQZ52562.1"/>
    <property type="molecule type" value="Genomic_DNA"/>
</dbReference>
<dbReference type="SUPFAM" id="SSF53850">
    <property type="entry name" value="Periplasmic binding protein-like II"/>
    <property type="match status" value="1"/>
</dbReference>
<evidence type="ECO:0000259" key="5">
    <source>
        <dbReference type="PROSITE" id="PS50931"/>
    </source>
</evidence>
<evidence type="ECO:0000256" key="3">
    <source>
        <dbReference type="ARBA" id="ARBA00023125"/>
    </source>
</evidence>
<dbReference type="InterPro" id="IPR036390">
    <property type="entry name" value="WH_DNA-bd_sf"/>
</dbReference>
<accession>A0A1U9Z4N5</accession>
<dbReference type="GO" id="GO:0043565">
    <property type="term" value="F:sequence-specific DNA binding"/>
    <property type="evidence" value="ECO:0007669"/>
    <property type="project" value="TreeGrafter"/>
</dbReference>
<dbReference type="eggNOG" id="COG0583">
    <property type="taxonomic scope" value="Bacteria"/>
</dbReference>
<dbReference type="InterPro" id="IPR005119">
    <property type="entry name" value="LysR_subst-bd"/>
</dbReference>
<feature type="domain" description="HTH lysR-type" evidence="5">
    <location>
        <begin position="16"/>
        <end position="66"/>
    </location>
</feature>
<dbReference type="PANTHER" id="PTHR30537">
    <property type="entry name" value="HTH-TYPE TRANSCRIPTIONAL REGULATOR"/>
    <property type="match status" value="1"/>
</dbReference>
<dbReference type="Proteomes" id="UP000191135">
    <property type="component" value="Chromosome"/>
</dbReference>
<keyword evidence="7" id="KW-1185">Reference proteome</keyword>
<dbReference type="Pfam" id="PF03466">
    <property type="entry name" value="LysR_substrate"/>
    <property type="match status" value="1"/>
</dbReference>
<dbReference type="STRING" id="1122214.Mame_03252"/>
<dbReference type="Gene3D" id="1.10.10.10">
    <property type="entry name" value="Winged helix-like DNA-binding domain superfamily/Winged helix DNA-binding domain"/>
    <property type="match status" value="1"/>
</dbReference>
<dbReference type="PROSITE" id="PS50931">
    <property type="entry name" value="HTH_LYSR"/>
    <property type="match status" value="1"/>
</dbReference>
<sequence>MTGLRRKLSSPSALFIFEAAARYENFTSAANELNITQPAVSRALATLESHIGSKLFLRGKPGVRLTENGKLLRNAVISAFSEIERALNEIEERRTGKTQVTLSVSTAFTTHWLMPRITRFQSTFPNVDLRFQLIPGPVTGELGDVDIAMRYGAPGKTPGRFVMQEAYVPVCAPGYYDDTAREDATLILLESDIPGDPQWTPLDSGQPYRNKLTFSDYSVVVQAALVGQGVALGWLNIVAHWMGQGRLVPASSTVMLPGRECRLQLRQEEGRSPVVSEVADWLLQELHADLSAISASHPELDLDSIIKPGNAA</sequence>
<dbReference type="GO" id="GO:0006351">
    <property type="term" value="P:DNA-templated transcription"/>
    <property type="evidence" value="ECO:0007669"/>
    <property type="project" value="TreeGrafter"/>
</dbReference>
<organism evidence="6 7">
    <name type="scientific">Martelella mediterranea DSM 17316</name>
    <dbReference type="NCBI Taxonomy" id="1122214"/>
    <lineage>
        <taxon>Bacteria</taxon>
        <taxon>Pseudomonadati</taxon>
        <taxon>Pseudomonadota</taxon>
        <taxon>Alphaproteobacteria</taxon>
        <taxon>Hyphomicrobiales</taxon>
        <taxon>Aurantimonadaceae</taxon>
        <taxon>Martelella</taxon>
    </lineage>
</organism>
<keyword evidence="3" id="KW-0238">DNA-binding</keyword>
<dbReference type="RefSeq" id="WP_018064240.1">
    <property type="nucleotide sequence ID" value="NZ_AQWH01000006.1"/>
</dbReference>
<dbReference type="Pfam" id="PF00126">
    <property type="entry name" value="HTH_1"/>
    <property type="match status" value="1"/>
</dbReference>
<comment type="similarity">
    <text evidence="1">Belongs to the LysR transcriptional regulatory family.</text>
</comment>
<dbReference type="PRINTS" id="PR00039">
    <property type="entry name" value="HTHLYSR"/>
</dbReference>
<dbReference type="InterPro" id="IPR000847">
    <property type="entry name" value="LysR_HTH_N"/>
</dbReference>
<evidence type="ECO:0000256" key="1">
    <source>
        <dbReference type="ARBA" id="ARBA00009437"/>
    </source>
</evidence>
<dbReference type="InterPro" id="IPR036388">
    <property type="entry name" value="WH-like_DNA-bd_sf"/>
</dbReference>
<dbReference type="Gene3D" id="3.40.190.10">
    <property type="entry name" value="Periplasmic binding protein-like II"/>
    <property type="match status" value="2"/>
</dbReference>
<dbReference type="OrthoDB" id="9804958at2"/>